<dbReference type="Proteomes" id="UP000052023">
    <property type="component" value="Unassembled WGS sequence"/>
</dbReference>
<evidence type="ECO:0000313" key="2">
    <source>
        <dbReference type="Proteomes" id="UP000052023"/>
    </source>
</evidence>
<name>A0A0R3MI86_9BRAD</name>
<dbReference type="AlphaFoldDB" id="A0A0R3MI86"/>
<gene>
    <name evidence="1" type="ORF">CQ13_35695</name>
</gene>
<reference evidence="1 2" key="1">
    <citation type="submission" date="2014-03" db="EMBL/GenBank/DDBJ databases">
        <title>Bradyrhizobium valentinum sp. nov., isolated from effective nodules of Lupinus mariae-josephae, a lupine endemic of basic-lime soils in Eastern Spain.</title>
        <authorList>
            <person name="Duran D."/>
            <person name="Rey L."/>
            <person name="Navarro A."/>
            <person name="Busquets A."/>
            <person name="Imperial J."/>
            <person name="Ruiz-Argueso T."/>
        </authorList>
    </citation>
    <scope>NUCLEOTIDE SEQUENCE [LARGE SCALE GENOMIC DNA]</scope>
    <source>
        <strain evidence="1 2">Ro19</strain>
    </source>
</reference>
<sequence>MNMNLEEVTMAKAAIRSCQETMALAVLVTFICLGLFSGGVMAQKSKAPEDALEAFDRNNFDNSANVDNKWFPLQPGTQVVYKGFTEEDGKRVPARVVQTVTDLTKVINGVRTVVVWDVDYKDGKVKESEIIFFAQAKDGNVWLLGELREVYDEAEFVGSRAWLAGLDGSNAGIMMKADPRPGTPSYSQGYAPPPFNWADRGAVEKVGQKACVPAGCYKDVLVIAESSKHEGPDAQQLKYYAPGVGYIKVGWRGKGEKLRETLELAEIVKLTPDALAKARAEALEIEKRAYLYGRTPPAELMKSATDARGQ</sequence>
<keyword evidence="2" id="KW-1185">Reference proteome</keyword>
<dbReference type="EMBL" id="LLYA01000204">
    <property type="protein sequence ID" value="KRR17791.1"/>
    <property type="molecule type" value="Genomic_DNA"/>
</dbReference>
<protein>
    <submittedName>
        <fullName evidence="1">Uncharacterized protein</fullName>
    </submittedName>
</protein>
<proteinExistence type="predicted"/>
<accession>A0A0R3MI86</accession>
<evidence type="ECO:0000313" key="1">
    <source>
        <dbReference type="EMBL" id="KRR17791.1"/>
    </source>
</evidence>
<organism evidence="1 2">
    <name type="scientific">Bradyrhizobium retamae</name>
    <dbReference type="NCBI Taxonomy" id="1300035"/>
    <lineage>
        <taxon>Bacteria</taxon>
        <taxon>Pseudomonadati</taxon>
        <taxon>Pseudomonadota</taxon>
        <taxon>Alphaproteobacteria</taxon>
        <taxon>Hyphomicrobiales</taxon>
        <taxon>Nitrobacteraceae</taxon>
        <taxon>Bradyrhizobium</taxon>
    </lineage>
</organism>
<comment type="caution">
    <text evidence="1">The sequence shown here is derived from an EMBL/GenBank/DDBJ whole genome shotgun (WGS) entry which is preliminary data.</text>
</comment>